<dbReference type="Pfam" id="PF04985">
    <property type="entry name" value="Phage_tube"/>
    <property type="match status" value="1"/>
</dbReference>
<dbReference type="InterPro" id="IPR006498">
    <property type="entry name" value="Tail_tube"/>
</dbReference>
<comment type="caution">
    <text evidence="1">The sequence shown here is derived from an EMBL/GenBank/DDBJ whole genome shotgun (WGS) entry which is preliminary data.</text>
</comment>
<evidence type="ECO:0000313" key="4">
    <source>
        <dbReference type="Proteomes" id="UP000482054"/>
    </source>
</evidence>
<dbReference type="Proteomes" id="UP000482054">
    <property type="component" value="Unassembled WGS sequence"/>
</dbReference>
<protein>
    <submittedName>
        <fullName evidence="1">Phage tail protein</fullName>
    </submittedName>
</protein>
<proteinExistence type="predicted"/>
<evidence type="ECO:0000313" key="1">
    <source>
        <dbReference type="EMBL" id="ECZ5738753.1"/>
    </source>
</evidence>
<dbReference type="EMBL" id="AALHBX010000023">
    <property type="protein sequence ID" value="ECZ5738753.1"/>
    <property type="molecule type" value="Genomic_DNA"/>
</dbReference>
<dbReference type="Proteomes" id="UP000421425">
    <property type="component" value="Unassembled WGS sequence"/>
</dbReference>
<accession>A0A1E7NW44</accession>
<organism evidence="1 3">
    <name type="scientific">Campylobacter jejuni</name>
    <dbReference type="NCBI Taxonomy" id="197"/>
    <lineage>
        <taxon>Bacteria</taxon>
        <taxon>Pseudomonadati</taxon>
        <taxon>Campylobacterota</taxon>
        <taxon>Epsilonproteobacteria</taxon>
        <taxon>Campylobacterales</taxon>
        <taxon>Campylobacteraceae</taxon>
        <taxon>Campylobacter</taxon>
    </lineage>
</organism>
<name>A0A1E7NW44_CAMJU</name>
<dbReference type="RefSeq" id="WP_002865794.1">
    <property type="nucleotide sequence ID" value="NZ_CAJGWV010000001.1"/>
</dbReference>
<reference evidence="3 4" key="1">
    <citation type="submission" date="2019-10" db="EMBL/GenBank/DDBJ databases">
        <authorList>
            <consortium name="PulseNet: The National Subtyping Network for Foodborne Disease Surveillance"/>
            <person name="Tarr C.L."/>
            <person name="Trees E."/>
            <person name="Katz L.S."/>
            <person name="Carleton-Romer H.A."/>
            <person name="Stroika S."/>
            <person name="Kucerova Z."/>
            <person name="Roache K.F."/>
            <person name="Sabol A.L."/>
            <person name="Besser J."/>
            <person name="Gerner-Smidt P."/>
        </authorList>
    </citation>
    <scope>NUCLEOTIDE SEQUENCE [LARGE SCALE GENOMIC DNA]</scope>
    <source>
        <strain evidence="1 3">PNUSAC012091</strain>
        <strain evidence="2 4">PNUSAC012955</strain>
    </source>
</reference>
<gene>
    <name evidence="1" type="ORF">F8Y55_09070</name>
    <name evidence="2" type="ORF">GFF90_08335</name>
</gene>
<dbReference type="EMBL" id="AAMOXJ010000017">
    <property type="protein sequence ID" value="EDJ6169588.1"/>
    <property type="molecule type" value="Genomic_DNA"/>
</dbReference>
<sequence>MFNKVPQVIEQANCFIDGYGYAGVARDITLPIIEQEVLESKGALSANYGTGVFKAMECSFKISEMGEQAFEAFGVNTFSKTKIPLVFKASIHQSGSGKQVPFVVELNGEFTSMTPPSIVAGGEFTSEIKINVHFIKITMDGKRLFLADIKNLILEFNGIDKMAKVKANLSL</sequence>
<evidence type="ECO:0000313" key="3">
    <source>
        <dbReference type="Proteomes" id="UP000421425"/>
    </source>
</evidence>
<evidence type="ECO:0000313" key="2">
    <source>
        <dbReference type="EMBL" id="EDJ6169588.1"/>
    </source>
</evidence>
<dbReference type="AlphaFoldDB" id="A0A1E7NW44"/>